<protein>
    <submittedName>
        <fullName evidence="1">Uncharacterized protein</fullName>
    </submittedName>
</protein>
<sequence length="107" mass="12549">MLSSTCYASQRRHGCRGRRRHYRYRYLDSYCFGRNLLKTGRGSMAELLSGVAGHAPFSPLFHTYPKFGIAYEFTANRAKRSSPRFKCPWAALLYRTHSLHFCFLFRL</sequence>
<gene>
    <name evidence="1" type="ordered locus">DSY2336</name>
</gene>
<proteinExistence type="predicted"/>
<dbReference type="KEGG" id="dsy:DSY2336"/>
<evidence type="ECO:0000313" key="2">
    <source>
        <dbReference type="Proteomes" id="UP000001946"/>
    </source>
</evidence>
<reference evidence="1 2" key="1">
    <citation type="journal article" date="2006" name="J. Bacteriol.">
        <title>Complete genome sequence of the dehalorespiring bacterium Desulfitobacterium hafniense Y51 and comparison with Dehalococcoides ethenogenes 195.</title>
        <authorList>
            <person name="Nonaka H."/>
            <person name="Keresztes G."/>
            <person name="Shinoda Y."/>
            <person name="Ikenaga Y."/>
            <person name="Abe M."/>
            <person name="Naito K."/>
            <person name="Inatomi K."/>
            <person name="Furukawa K."/>
            <person name="Inui M."/>
            <person name="Yukawa H."/>
        </authorList>
    </citation>
    <scope>NUCLEOTIDE SEQUENCE [LARGE SCALE GENOMIC DNA]</scope>
    <source>
        <strain evidence="1 2">Y51</strain>
    </source>
</reference>
<name>Q24V17_DESHY</name>
<dbReference type="AlphaFoldDB" id="Q24V17"/>
<organism evidence="1 2">
    <name type="scientific">Desulfitobacterium hafniense (strain Y51)</name>
    <dbReference type="NCBI Taxonomy" id="138119"/>
    <lineage>
        <taxon>Bacteria</taxon>
        <taxon>Bacillati</taxon>
        <taxon>Bacillota</taxon>
        <taxon>Clostridia</taxon>
        <taxon>Eubacteriales</taxon>
        <taxon>Desulfitobacteriaceae</taxon>
        <taxon>Desulfitobacterium</taxon>
    </lineage>
</organism>
<dbReference type="EMBL" id="AP008230">
    <property type="protein sequence ID" value="BAE84125.1"/>
    <property type="molecule type" value="Genomic_DNA"/>
</dbReference>
<evidence type="ECO:0000313" key="1">
    <source>
        <dbReference type="EMBL" id="BAE84125.1"/>
    </source>
</evidence>
<dbReference type="Proteomes" id="UP000001946">
    <property type="component" value="Chromosome"/>
</dbReference>
<keyword evidence="2" id="KW-1185">Reference proteome</keyword>
<dbReference type="HOGENOM" id="CLU_2205808_0_0_9"/>
<accession>Q24V17</accession>